<dbReference type="PANTHER" id="PTHR31544">
    <property type="entry name" value="AIG2-LIKE PROTEIN D"/>
    <property type="match status" value="1"/>
</dbReference>
<keyword evidence="2" id="KW-0808">Transferase</keyword>
<dbReference type="CDD" id="cd06661">
    <property type="entry name" value="GGCT_like"/>
    <property type="match status" value="1"/>
</dbReference>
<sequence length="197" mass="21938">MSTTTKSNDTHTAFFYGTLMAPSVLHRVVHGTPDPTYPHNLTTTPALLPSHRRHRVRHADYPAILPHPTSTVRGTYVTGLTAADIWRLDIFEGGEYSRQKVRVKVGDDGKEVEAETYIWIAGEENLEEGEWDFEEFKREKMRFWVGEEGEGEYAGRPSTLEVDEAVAASGERKDGTGGRGANGHITNALNEIKKNAV</sequence>
<accession>A0A6A6CY73</accession>
<dbReference type="Gene3D" id="3.10.490.10">
    <property type="entry name" value="Gamma-glutamyl cyclotransferase-like"/>
    <property type="match status" value="1"/>
</dbReference>
<evidence type="ECO:0000256" key="3">
    <source>
        <dbReference type="ARBA" id="ARBA00030602"/>
    </source>
</evidence>
<evidence type="ECO:0000256" key="1">
    <source>
        <dbReference type="ARBA" id="ARBA00008861"/>
    </source>
</evidence>
<dbReference type="GO" id="GO:0016740">
    <property type="term" value="F:transferase activity"/>
    <property type="evidence" value="ECO:0007669"/>
    <property type="project" value="UniProtKB-KW"/>
</dbReference>
<evidence type="ECO:0000259" key="4">
    <source>
        <dbReference type="Pfam" id="PF06094"/>
    </source>
</evidence>
<protein>
    <recommendedName>
        <fullName evidence="3">Putative gamma-glutamylcyclotransferase</fullName>
    </recommendedName>
</protein>
<dbReference type="Proteomes" id="UP000799537">
    <property type="component" value="Unassembled WGS sequence"/>
</dbReference>
<dbReference type="EMBL" id="ML993584">
    <property type="protein sequence ID" value="KAF2170759.1"/>
    <property type="molecule type" value="Genomic_DNA"/>
</dbReference>
<dbReference type="GeneID" id="54569062"/>
<proteinExistence type="inferred from homology"/>
<dbReference type="InterPro" id="IPR036568">
    <property type="entry name" value="GGCT-like_sf"/>
</dbReference>
<dbReference type="PANTHER" id="PTHR31544:SF2">
    <property type="entry name" value="AIG2-LIKE PROTEIN D"/>
    <property type="match status" value="1"/>
</dbReference>
<comment type="similarity">
    <text evidence="1">Belongs to the gamma-glutamylcyclotransferase family.</text>
</comment>
<gene>
    <name evidence="5" type="ORF">M409DRAFT_63830</name>
</gene>
<dbReference type="Pfam" id="PF06094">
    <property type="entry name" value="GGACT"/>
    <property type="match status" value="1"/>
</dbReference>
<evidence type="ECO:0000313" key="6">
    <source>
        <dbReference type="Proteomes" id="UP000799537"/>
    </source>
</evidence>
<name>A0A6A6CY73_ZASCE</name>
<organism evidence="5 6">
    <name type="scientific">Zasmidium cellare ATCC 36951</name>
    <dbReference type="NCBI Taxonomy" id="1080233"/>
    <lineage>
        <taxon>Eukaryota</taxon>
        <taxon>Fungi</taxon>
        <taxon>Dikarya</taxon>
        <taxon>Ascomycota</taxon>
        <taxon>Pezizomycotina</taxon>
        <taxon>Dothideomycetes</taxon>
        <taxon>Dothideomycetidae</taxon>
        <taxon>Mycosphaerellales</taxon>
        <taxon>Mycosphaerellaceae</taxon>
        <taxon>Zasmidium</taxon>
    </lineage>
</organism>
<dbReference type="InterPro" id="IPR009288">
    <property type="entry name" value="AIG2-like_dom"/>
</dbReference>
<dbReference type="OrthoDB" id="1044435at2759"/>
<dbReference type="AlphaFoldDB" id="A0A6A6CY73"/>
<reference evidence="5" key="1">
    <citation type="journal article" date="2020" name="Stud. Mycol.">
        <title>101 Dothideomycetes genomes: a test case for predicting lifestyles and emergence of pathogens.</title>
        <authorList>
            <person name="Haridas S."/>
            <person name="Albert R."/>
            <person name="Binder M."/>
            <person name="Bloem J."/>
            <person name="Labutti K."/>
            <person name="Salamov A."/>
            <person name="Andreopoulos B."/>
            <person name="Baker S."/>
            <person name="Barry K."/>
            <person name="Bills G."/>
            <person name="Bluhm B."/>
            <person name="Cannon C."/>
            <person name="Castanera R."/>
            <person name="Culley D."/>
            <person name="Daum C."/>
            <person name="Ezra D."/>
            <person name="Gonzalez J."/>
            <person name="Henrissat B."/>
            <person name="Kuo A."/>
            <person name="Liang C."/>
            <person name="Lipzen A."/>
            <person name="Lutzoni F."/>
            <person name="Magnuson J."/>
            <person name="Mondo S."/>
            <person name="Nolan M."/>
            <person name="Ohm R."/>
            <person name="Pangilinan J."/>
            <person name="Park H.-J."/>
            <person name="Ramirez L."/>
            <person name="Alfaro M."/>
            <person name="Sun H."/>
            <person name="Tritt A."/>
            <person name="Yoshinaga Y."/>
            <person name="Zwiers L.-H."/>
            <person name="Turgeon B."/>
            <person name="Goodwin S."/>
            <person name="Spatafora J."/>
            <person name="Crous P."/>
            <person name="Grigoriev I."/>
        </authorList>
    </citation>
    <scope>NUCLEOTIDE SEQUENCE</scope>
    <source>
        <strain evidence="5">ATCC 36951</strain>
    </source>
</reference>
<dbReference type="InterPro" id="IPR045038">
    <property type="entry name" value="AIG2-like"/>
</dbReference>
<keyword evidence="6" id="KW-1185">Reference proteome</keyword>
<evidence type="ECO:0000256" key="2">
    <source>
        <dbReference type="ARBA" id="ARBA00022679"/>
    </source>
</evidence>
<dbReference type="InterPro" id="IPR013024">
    <property type="entry name" value="GGCT-like"/>
</dbReference>
<dbReference type="SUPFAM" id="SSF110857">
    <property type="entry name" value="Gamma-glutamyl cyclotransferase-like"/>
    <property type="match status" value="1"/>
</dbReference>
<feature type="domain" description="Gamma-glutamylcyclotransferase AIG2-like" evidence="4">
    <location>
        <begin position="14"/>
        <end position="132"/>
    </location>
</feature>
<evidence type="ECO:0000313" key="5">
    <source>
        <dbReference type="EMBL" id="KAF2170759.1"/>
    </source>
</evidence>
<dbReference type="RefSeq" id="XP_033671648.1">
    <property type="nucleotide sequence ID" value="XM_033815790.1"/>
</dbReference>